<feature type="transmembrane region" description="Helical" evidence="1">
    <location>
        <begin position="83"/>
        <end position="104"/>
    </location>
</feature>
<feature type="transmembrane region" description="Helical" evidence="1">
    <location>
        <begin position="51"/>
        <end position="76"/>
    </location>
</feature>
<evidence type="ECO:0000313" key="3">
    <source>
        <dbReference type="Proteomes" id="UP000199101"/>
    </source>
</evidence>
<feature type="transmembrane region" description="Helical" evidence="1">
    <location>
        <begin position="24"/>
        <end position="45"/>
    </location>
</feature>
<dbReference type="Proteomes" id="UP000199101">
    <property type="component" value="Unassembled WGS sequence"/>
</dbReference>
<sequence>MGKPQRPAIKAQRKPRKRTASRPALPAWIYFVAIIATPVTIEFFIPRHWAHFPWIVGPIAWLVTIVAAISFLWSLITLKGLTIGSAGSCMALAAFIVAGTVYLLAPPIAFVLTLLVSQVAATIIFIMLMFILRRIQIALDPLHHQEIRPPILNLATGREWLRRALPGLVLWDGLTLIFLQTGCKDLTIATDVRRCMDGEVLMGIHGPFSNIYYAAYFGMMAFVSPVMAILQTLWRLAKRSDDNNEMSL</sequence>
<dbReference type="OrthoDB" id="8412191at2"/>
<dbReference type="AlphaFoldDB" id="A0A1C3WP35"/>
<feature type="transmembrane region" description="Helical" evidence="1">
    <location>
        <begin position="211"/>
        <end position="234"/>
    </location>
</feature>
<name>A0A1C3WP35_9HYPH</name>
<evidence type="ECO:0000313" key="2">
    <source>
        <dbReference type="EMBL" id="SCB41678.1"/>
    </source>
</evidence>
<keyword evidence="1" id="KW-0812">Transmembrane</keyword>
<reference evidence="3" key="1">
    <citation type="submission" date="2016-08" db="EMBL/GenBank/DDBJ databases">
        <authorList>
            <person name="Varghese N."/>
            <person name="Submissions Spin"/>
        </authorList>
    </citation>
    <scope>NUCLEOTIDE SEQUENCE [LARGE SCALE GENOMIC DNA]</scope>
    <source>
        <strain evidence="3">HAMBI 2975</strain>
    </source>
</reference>
<feature type="transmembrane region" description="Helical" evidence="1">
    <location>
        <begin position="110"/>
        <end position="132"/>
    </location>
</feature>
<keyword evidence="1" id="KW-0472">Membrane</keyword>
<accession>A0A1C3WP35</accession>
<organism evidence="2 3">
    <name type="scientific">Rhizobium multihospitium</name>
    <dbReference type="NCBI Taxonomy" id="410764"/>
    <lineage>
        <taxon>Bacteria</taxon>
        <taxon>Pseudomonadati</taxon>
        <taxon>Pseudomonadota</taxon>
        <taxon>Alphaproteobacteria</taxon>
        <taxon>Hyphomicrobiales</taxon>
        <taxon>Rhizobiaceae</taxon>
        <taxon>Rhizobium/Agrobacterium group</taxon>
        <taxon>Rhizobium</taxon>
    </lineage>
</organism>
<keyword evidence="1" id="KW-1133">Transmembrane helix</keyword>
<proteinExistence type="predicted"/>
<evidence type="ECO:0000256" key="1">
    <source>
        <dbReference type="SAM" id="Phobius"/>
    </source>
</evidence>
<dbReference type="RefSeq" id="WP_092715626.1">
    <property type="nucleotide sequence ID" value="NZ_FMAG01000006.1"/>
</dbReference>
<gene>
    <name evidence="2" type="ORF">GA0061103_5894</name>
</gene>
<keyword evidence="3" id="KW-1185">Reference proteome</keyword>
<protein>
    <submittedName>
        <fullName evidence="2">Uncharacterized protein</fullName>
    </submittedName>
</protein>
<dbReference type="STRING" id="410764.GA0061103_5894"/>
<dbReference type="EMBL" id="FMAG01000006">
    <property type="protein sequence ID" value="SCB41678.1"/>
    <property type="molecule type" value="Genomic_DNA"/>
</dbReference>